<organism evidence="1">
    <name type="scientific">Providencia stuartii</name>
    <dbReference type="NCBI Taxonomy" id="588"/>
    <lineage>
        <taxon>Bacteria</taxon>
        <taxon>Pseudomonadati</taxon>
        <taxon>Pseudomonadota</taxon>
        <taxon>Gammaproteobacteria</taxon>
        <taxon>Enterobacterales</taxon>
        <taxon>Morganellaceae</taxon>
        <taxon>Providencia</taxon>
    </lineage>
</organism>
<dbReference type="InterPro" id="IPR014894">
    <property type="entry name" value="DcrB/EagT6"/>
</dbReference>
<dbReference type="Gene3D" id="3.40.1000.10">
    <property type="entry name" value="Mog1/PsbP, alpha/beta/alpha sandwich"/>
    <property type="match status" value="1"/>
</dbReference>
<protein>
    <submittedName>
        <fullName evidence="1">DcrB-related protein</fullName>
    </submittedName>
</protein>
<dbReference type="EMBL" id="AAZDVE040000020">
    <property type="protein sequence ID" value="EMP9433549.1"/>
    <property type="molecule type" value="Genomic_DNA"/>
</dbReference>
<reference evidence="1" key="1">
    <citation type="submission" date="2024-02" db="EMBL/GenBank/DDBJ databases">
        <authorList>
            <consortium name="Clinical and Environmental Microbiology Branch: Whole genome sequencing antimicrobial resistance pathogens in the healthcare setting"/>
        </authorList>
    </citation>
    <scope>NUCLEOTIDE SEQUENCE</scope>
    <source>
        <strain evidence="1">2020GO-00142</strain>
    </source>
</reference>
<sequence length="139" mass="15859">MNYLFQEGSITLPSDNYQDNTVNMLRFPALQGSISITRDALSPEIELSDYLAGQLTAIKREMKNAVVKEPTAFTTEQNITGCEIYCETKQKGISIYQWIAAFRVEDKVLVLTYSQIKPFSNAEHIQWCSLRNSFTPHSR</sequence>
<dbReference type="AlphaFoldDB" id="A0AAI9I1B5"/>
<comment type="caution">
    <text evidence="1">The sequence shown here is derived from an EMBL/GenBank/DDBJ whole genome shotgun (WGS) entry which is preliminary data.</text>
</comment>
<dbReference type="InterPro" id="IPR016123">
    <property type="entry name" value="Mog1/PsbP_a/b/a-sand"/>
</dbReference>
<gene>
    <name evidence="1" type="ORF">JRA39_002622</name>
</gene>
<dbReference type="Pfam" id="PF08786">
    <property type="entry name" value="DcrB"/>
    <property type="match status" value="1"/>
</dbReference>
<evidence type="ECO:0000313" key="1">
    <source>
        <dbReference type="EMBL" id="EMP9433549.1"/>
    </source>
</evidence>
<proteinExistence type="predicted"/>
<name>A0AAI9I1B5_PROST</name>
<dbReference type="SUPFAM" id="SSF55724">
    <property type="entry name" value="Mog1p/PsbP-like"/>
    <property type="match status" value="1"/>
</dbReference>
<accession>A0AAI9I1B5</accession>